<keyword evidence="6" id="KW-0812">Transmembrane</keyword>
<proteinExistence type="inferred from homology"/>
<comment type="similarity">
    <text evidence="1">Belongs to the MreC family.</text>
</comment>
<sequence length="273" mass="29803">MNYLLDKKTVFSNRPRPKTGGPFGYFFLILILILGGGILLNISSPVGGRVAQAIGLAATTFAWPEAKFQPFTRRAAIVSENEKLRREIKLLNLELISAQARIEALKTLEQELGQTGEINNSLVAGKIILKTGYFSFDNFFLDQGKTGSSTLIKPGQLVITGPNILLGEIIAVYSQTAKAKLYSAAGRKTAVRIGNKNIPALAEGLGGGNYLVNLPSASLVLHNDLVRTEKNGQEYILGVVGTVRKNEETPFQKIYIKPPVNIYELRYAAIIVR</sequence>
<evidence type="ECO:0000313" key="9">
    <source>
        <dbReference type="Proteomes" id="UP000177043"/>
    </source>
</evidence>
<dbReference type="GO" id="GO:0005886">
    <property type="term" value="C:plasma membrane"/>
    <property type="evidence" value="ECO:0007669"/>
    <property type="project" value="TreeGrafter"/>
</dbReference>
<dbReference type="Gene3D" id="2.40.10.340">
    <property type="entry name" value="Rod shape-determining protein MreC, domain 1"/>
    <property type="match status" value="1"/>
</dbReference>
<evidence type="ECO:0000256" key="2">
    <source>
        <dbReference type="ARBA" id="ARBA00013855"/>
    </source>
</evidence>
<dbReference type="PANTHER" id="PTHR34138:SF1">
    <property type="entry name" value="CELL SHAPE-DETERMINING PROTEIN MREC"/>
    <property type="match status" value="1"/>
</dbReference>
<evidence type="ECO:0000256" key="4">
    <source>
        <dbReference type="ARBA" id="ARBA00032089"/>
    </source>
</evidence>
<dbReference type="EMBL" id="MHTJ01000003">
    <property type="protein sequence ID" value="OHA58684.1"/>
    <property type="molecule type" value="Genomic_DNA"/>
</dbReference>
<dbReference type="InterPro" id="IPR007221">
    <property type="entry name" value="MreC"/>
</dbReference>
<evidence type="ECO:0000256" key="1">
    <source>
        <dbReference type="ARBA" id="ARBA00009369"/>
    </source>
</evidence>
<comment type="caution">
    <text evidence="8">The sequence shown here is derived from an EMBL/GenBank/DDBJ whole genome shotgun (WGS) entry which is preliminary data.</text>
</comment>
<protein>
    <recommendedName>
        <fullName evidence="2">Cell shape-determining protein MreC</fullName>
    </recommendedName>
    <alternativeName>
        <fullName evidence="4">Cell shape protein MreC</fullName>
    </alternativeName>
</protein>
<reference evidence="8 9" key="1">
    <citation type="journal article" date="2016" name="Nat. Commun.">
        <title>Thousands of microbial genomes shed light on interconnected biogeochemical processes in an aquifer system.</title>
        <authorList>
            <person name="Anantharaman K."/>
            <person name="Brown C.T."/>
            <person name="Hug L.A."/>
            <person name="Sharon I."/>
            <person name="Castelle C.J."/>
            <person name="Probst A.J."/>
            <person name="Thomas B.C."/>
            <person name="Singh A."/>
            <person name="Wilkins M.J."/>
            <person name="Karaoz U."/>
            <person name="Brodie E.L."/>
            <person name="Williams K.H."/>
            <person name="Hubbard S.S."/>
            <person name="Banfield J.F."/>
        </authorList>
    </citation>
    <scope>NUCLEOTIDE SEQUENCE [LARGE SCALE GENOMIC DNA]</scope>
</reference>
<dbReference type="InterPro" id="IPR042175">
    <property type="entry name" value="Cell/Rod_MreC_2"/>
</dbReference>
<dbReference type="InterPro" id="IPR042177">
    <property type="entry name" value="Cell/Rod_1"/>
</dbReference>
<keyword evidence="6" id="KW-0472">Membrane</keyword>
<feature type="domain" description="Rod shape-determining protein MreC beta-barrel core" evidence="7">
    <location>
        <begin position="146"/>
        <end position="271"/>
    </location>
</feature>
<organism evidence="8 9">
    <name type="scientific">Candidatus Vogelbacteria bacterium RIFOXYD1_FULL_44_32</name>
    <dbReference type="NCBI Taxonomy" id="1802438"/>
    <lineage>
        <taxon>Bacteria</taxon>
        <taxon>Candidatus Vogeliibacteriota</taxon>
    </lineage>
</organism>
<evidence type="ECO:0000313" key="8">
    <source>
        <dbReference type="EMBL" id="OHA58684.1"/>
    </source>
</evidence>
<name>A0A1G2QDP8_9BACT</name>
<gene>
    <name evidence="8" type="ORF">A2571_02855</name>
</gene>
<dbReference type="InterPro" id="IPR055342">
    <property type="entry name" value="MreC_beta-barrel_core"/>
</dbReference>
<dbReference type="PANTHER" id="PTHR34138">
    <property type="entry name" value="CELL SHAPE-DETERMINING PROTEIN MREC"/>
    <property type="match status" value="1"/>
</dbReference>
<feature type="transmembrane region" description="Helical" evidence="6">
    <location>
        <begin position="23"/>
        <end position="42"/>
    </location>
</feature>
<accession>A0A1G2QDP8</accession>
<keyword evidence="5" id="KW-0175">Coiled coil</keyword>
<evidence type="ECO:0000259" key="7">
    <source>
        <dbReference type="Pfam" id="PF04085"/>
    </source>
</evidence>
<dbReference type="Proteomes" id="UP000177043">
    <property type="component" value="Unassembled WGS sequence"/>
</dbReference>
<feature type="coiled-coil region" evidence="5">
    <location>
        <begin position="74"/>
        <end position="108"/>
    </location>
</feature>
<evidence type="ECO:0000256" key="6">
    <source>
        <dbReference type="SAM" id="Phobius"/>
    </source>
</evidence>
<keyword evidence="3" id="KW-0133">Cell shape</keyword>
<dbReference type="GO" id="GO:0008360">
    <property type="term" value="P:regulation of cell shape"/>
    <property type="evidence" value="ECO:0007669"/>
    <property type="project" value="UniProtKB-KW"/>
</dbReference>
<dbReference type="Pfam" id="PF04085">
    <property type="entry name" value="MreC"/>
    <property type="match status" value="1"/>
</dbReference>
<keyword evidence="6" id="KW-1133">Transmembrane helix</keyword>
<evidence type="ECO:0000256" key="5">
    <source>
        <dbReference type="SAM" id="Coils"/>
    </source>
</evidence>
<dbReference type="Gene3D" id="2.40.10.350">
    <property type="entry name" value="Rod shape-determining protein MreC, domain 2"/>
    <property type="match status" value="1"/>
</dbReference>
<evidence type="ECO:0000256" key="3">
    <source>
        <dbReference type="ARBA" id="ARBA00022960"/>
    </source>
</evidence>
<dbReference type="STRING" id="1802438.A2571_02855"/>
<dbReference type="AlphaFoldDB" id="A0A1G2QDP8"/>